<feature type="compositionally biased region" description="Polar residues" evidence="2">
    <location>
        <begin position="98"/>
        <end position="112"/>
    </location>
</feature>
<dbReference type="Proteomes" id="UP000249340">
    <property type="component" value="Chromosome"/>
</dbReference>
<dbReference type="KEGG" id="stri:C7M71_007410"/>
<dbReference type="Pfam" id="PF05593">
    <property type="entry name" value="RHS_repeat"/>
    <property type="match status" value="1"/>
</dbReference>
<sequence length="2098" mass="220011">MSRVIRETRRRTAGAFALPSSSRHLRHIAAVLTLALAAGALTVVDAGGQAVAAERLNGPAVPTATAQGPAEAPDAASALLAARLQKRRIEITGERTDSTTSWANPDGTTTVDAYTGPVRVQDEHGTWRPVDTTLVEADGVIQPAMTAADISFSDGGKDETLAHLSRGKHALGLGWEGKLPKPQLDGPTAVYPDAVPGGDLVVTALKEGFSHSVVLRNRPDGPVEYRLPITATGLHLKKTSENRLSWEDTNGKAQATAPAPMMWDSSTDPVSGDPKHLAPIDVTVEASKSGKGQVLVLKPDPTFLADPDLTYPVTIDPTDSLMGAATDTWLQYDDYQTSQRASTELKAGTYDGTHKARSFLKFTVTKYAGKHIVDAKLRLYSYYSSTCDTKNSGVEVRRITADWDPAAITWSKQPATTATGATVIKDAKGYNASSCPGGFNTWDLTAITQAWADGQPNYGVRLAAVSETDVLTWRRYHSANYVDGSHDPNSEPSLSVTYNTLPGKPTAAAISPSVLNAYNGKRYVTSLTPSLSATVADPDGGTVKGQFEVTPDPAYADTTYTYTATSGGVTSGSTATLTIPAASAFPAGKHLRYRVRAYDGTDYGPWTGYTVFVLNTAKPDAPTIACDTYEENSWTAKAEAAVTCTLETTSDDGAGFHWGLDDPSVPKRALDTVNGTGGHPQDISINPGNGWHTLYAKTVDSGGNLSTATTAYSFGVGEDGAAILSPSDGDETARRLVLSAKGLSSYTGVTWQYRRGEEDSWRTVPVGDVTASGATVSSWPVPVTGGSAPKLVWNVVSSLAEDGVIELRAAFANGTTTGYTQTVTVTVDRDAGRAPSAPVGPGSVNQLTGAFTLSASDASALDASVGRVFSSRDSGKATEGQARIFGPGWTSSVASQSTSYTLVRTTSGTSVEVVSADGSTIAFTSVSGGGWKPQSGYESLTLTGTLSGTKFTLTDTNANRTVFAKVDAGASAWTLSSTAASVSDSTVTVASEPVVVGSEKLARPKYVIAPTPAVTGAACQADPATRGCRVLEFVYAGTTTATGTTLGDYKDQVKAVKLWATSPGAAQSTAETLTSYSYDASGRLRNVWDPQITPALKTAYTYDADGRVETLTEPGELAWTFTYGKAGNAATANAGMLLRASRPTLVPGSTSEVSGTAVTSVVYDVPLSGANAPYQMDATTVATWAQSEAPTDATAVLPPGSTPVSHTGSSLTPGAYANANITYVSANGEETNTATPGGSITATEYDKFGNSVSELTAGNRDLALGTARNAQSKLAMLGLTNLSTAERARRLATVSEYSADGERLLDEYGPIHEVTLATDLVGTRAEYVLRAGTVVPARAHTVYTYDEDRPADAAVSGLVTTTRTGAFIDGFDTDGDIHTVTAGYDWSTGQTVDSGGDDTTGMVTTYDTAGKVATTRTARSNGADAGTIRYDYYTADGTGSCAGRPEWAGLVCRTAPAAKVTGGGSNPDETVTTVYTYDRWGQIATKTESANGQVRTTTNTKDDAGRLVRTAVTGGPGQAVPAMTVTYNQNNGQVATRTASGQSIAYTYDALGRPTTYNDGAGNSTTTAYDNLDRPVKVTDSVPSSVTYTYDAVGNRDSMTDSVAGTFTAAYDADGTLTTQTLPGNSTLAIATDPTGMVTGRTYADAAGSTILSDNARYTIHGEPFGHTQTDGSTTGTAYSYDGAGRLTQVADTTATGCVTRAYTFDASSNRTSLETTTDNCDSVTGAADTTTASYSYDTADRLIAAGVVYDAFGRTTSSGDSELTYFANDLVHSETVGASRKTWFLDPVGRLARVTDQTRAADGSWTTGGTTTNHYGCDCDSPNWSKSSANAVSRNVSDAAGALGAITTATGDVVLQLSNLHGDVAVQLPLDTTATPTVQHFDEYGNVLDGTVSAAYGWLGSHLRDSGTLSGITLMGMRLYDPSTGRFLQTDPVYGGNDNSYEYCRGNPVSCMDLDGAYSYSFTYAIGAYFSSAKTVFKWIRTHFWVFPLSGCGATLNRGERCNLKPVLGPVKVEKLTSTYFQFLSLKGHFEGPGKRLRFTFTKSWGVLYMKVKAWGPDVTKCDNNTFCSTANKIAARTGFALFASNIAFYTTFAGIW</sequence>
<proteinExistence type="predicted"/>
<dbReference type="InterPro" id="IPR031325">
    <property type="entry name" value="RHS_repeat"/>
</dbReference>
<dbReference type="NCBIfam" id="TIGR03696">
    <property type="entry name" value="Rhs_assc_core"/>
    <property type="match status" value="1"/>
</dbReference>
<feature type="domain" description="Teneurin-like YD-shell" evidence="3">
    <location>
        <begin position="1523"/>
        <end position="1645"/>
    </location>
</feature>
<evidence type="ECO:0000313" key="5">
    <source>
        <dbReference type="Proteomes" id="UP000249340"/>
    </source>
</evidence>
<dbReference type="InterPro" id="IPR022385">
    <property type="entry name" value="Rhs_assc_core"/>
</dbReference>
<dbReference type="InterPro" id="IPR050708">
    <property type="entry name" value="T6SS_VgrG/RHS"/>
</dbReference>
<dbReference type="PANTHER" id="PTHR32305:SF15">
    <property type="entry name" value="PROTEIN RHSA-RELATED"/>
    <property type="match status" value="1"/>
</dbReference>
<evidence type="ECO:0000256" key="2">
    <source>
        <dbReference type="SAM" id="MobiDB-lite"/>
    </source>
</evidence>
<dbReference type="InterPro" id="IPR006530">
    <property type="entry name" value="YD"/>
</dbReference>
<dbReference type="OrthoDB" id="5994822at2"/>
<dbReference type="NCBIfam" id="NF033679">
    <property type="entry name" value="DNRLRE_dom"/>
    <property type="match status" value="1"/>
</dbReference>
<reference evidence="5" key="1">
    <citation type="submission" date="2018-07" db="EMBL/GenBank/DDBJ databases">
        <title>Streptacidiphilus bronchialis DSM 106435 chromosome.</title>
        <authorList>
            <person name="Batra D."/>
            <person name="Gulvik C.A."/>
        </authorList>
    </citation>
    <scope>NUCLEOTIDE SEQUENCE [LARGE SCALE GENOMIC DNA]</scope>
    <source>
        <strain evidence="5">DSM 106435</strain>
    </source>
</reference>
<dbReference type="EMBL" id="CP031264">
    <property type="protein sequence ID" value="AXI77295.1"/>
    <property type="molecule type" value="Genomic_DNA"/>
</dbReference>
<dbReference type="InterPro" id="IPR056823">
    <property type="entry name" value="TEN-like_YD-shell"/>
</dbReference>
<protein>
    <recommendedName>
        <fullName evidence="3">Teneurin-like YD-shell domain-containing protein</fullName>
    </recommendedName>
</protein>
<keyword evidence="5" id="KW-1185">Reference proteome</keyword>
<dbReference type="NCBIfam" id="TIGR01643">
    <property type="entry name" value="YD_repeat_2x"/>
    <property type="match status" value="1"/>
</dbReference>
<accession>A0A345SU90</accession>
<feature type="region of interest" description="Disordered" evidence="2">
    <location>
        <begin position="94"/>
        <end position="113"/>
    </location>
</feature>
<keyword evidence="1" id="KW-0677">Repeat</keyword>
<evidence type="ECO:0000256" key="1">
    <source>
        <dbReference type="ARBA" id="ARBA00022737"/>
    </source>
</evidence>
<evidence type="ECO:0000259" key="3">
    <source>
        <dbReference type="Pfam" id="PF25023"/>
    </source>
</evidence>
<dbReference type="Gene3D" id="2.180.10.10">
    <property type="entry name" value="RHS repeat-associated core"/>
    <property type="match status" value="1"/>
</dbReference>
<evidence type="ECO:0000313" key="4">
    <source>
        <dbReference type="EMBL" id="AXI77295.1"/>
    </source>
</evidence>
<dbReference type="Pfam" id="PF25023">
    <property type="entry name" value="TEN_YD-shell"/>
    <property type="match status" value="1"/>
</dbReference>
<name>A0A345SU90_9ACTN</name>
<organism evidence="4 5">
    <name type="scientific">Peterkaempfera bronchialis</name>
    <dbReference type="NCBI Taxonomy" id="2126346"/>
    <lineage>
        <taxon>Bacteria</taxon>
        <taxon>Bacillati</taxon>
        <taxon>Actinomycetota</taxon>
        <taxon>Actinomycetes</taxon>
        <taxon>Kitasatosporales</taxon>
        <taxon>Streptomycetaceae</taxon>
        <taxon>Peterkaempfera</taxon>
    </lineage>
</organism>
<gene>
    <name evidence="4" type="ORF">C7M71_007410</name>
</gene>
<dbReference type="PANTHER" id="PTHR32305">
    <property type="match status" value="1"/>
</dbReference>